<dbReference type="GO" id="GO:0007165">
    <property type="term" value="P:signal transduction"/>
    <property type="evidence" value="ECO:0007669"/>
    <property type="project" value="UniProtKB-KW"/>
</dbReference>
<evidence type="ECO:0000256" key="3">
    <source>
        <dbReference type="ARBA" id="ARBA00029447"/>
    </source>
</evidence>
<dbReference type="InterPro" id="IPR004089">
    <property type="entry name" value="MCPsignal_dom"/>
</dbReference>
<dbReference type="PROSITE" id="PS50111">
    <property type="entry name" value="CHEMOTAXIS_TRANSDUC_2"/>
    <property type="match status" value="1"/>
</dbReference>
<dbReference type="EMBL" id="VIKR01000003">
    <property type="protein sequence ID" value="TQV73699.1"/>
    <property type="molecule type" value="Genomic_DNA"/>
</dbReference>
<dbReference type="GO" id="GO:0006935">
    <property type="term" value="P:chemotaxis"/>
    <property type="evidence" value="ECO:0007669"/>
    <property type="project" value="InterPro"/>
</dbReference>
<evidence type="ECO:0000313" key="8">
    <source>
        <dbReference type="Proteomes" id="UP000317839"/>
    </source>
</evidence>
<comment type="caution">
    <text evidence="7">The sequence shown here is derived from an EMBL/GenBank/DDBJ whole genome shotgun (WGS) entry which is preliminary data.</text>
</comment>
<feature type="domain" description="Methyl-accepting transducer" evidence="6">
    <location>
        <begin position="109"/>
        <end position="345"/>
    </location>
</feature>
<reference evidence="7 8" key="1">
    <citation type="submission" date="2019-06" db="EMBL/GenBank/DDBJ databases">
        <title>Draft genome of Aliikangiella marina GYP-15.</title>
        <authorList>
            <person name="Wang G."/>
        </authorList>
    </citation>
    <scope>NUCLEOTIDE SEQUENCE [LARGE SCALE GENOMIC DNA]</scope>
    <source>
        <strain evidence="7 8">GYP-15</strain>
    </source>
</reference>
<evidence type="ECO:0000259" key="6">
    <source>
        <dbReference type="PROSITE" id="PS50111"/>
    </source>
</evidence>
<dbReference type="Pfam" id="PF00015">
    <property type="entry name" value="MCPsignal"/>
    <property type="match status" value="1"/>
</dbReference>
<evidence type="ECO:0000256" key="4">
    <source>
        <dbReference type="PROSITE-ProRule" id="PRU00284"/>
    </source>
</evidence>
<dbReference type="OrthoDB" id="2489132at2"/>
<protein>
    <recommendedName>
        <fullName evidence="6">Methyl-accepting transducer domain-containing protein</fullName>
    </recommendedName>
</protein>
<proteinExistence type="inferred from homology"/>
<dbReference type="PRINTS" id="PR00260">
    <property type="entry name" value="CHEMTRNSDUCR"/>
</dbReference>
<dbReference type="AlphaFoldDB" id="A0A545T919"/>
<sequence>MQKLAIALILLVVPVILTTFGYFLAPETILGWAAFSLWAVLLVLVPVTWLVKMAIKPFYRVVNDESVDTLSFINTVDEAEVLPFIRNLARSVNKRLNRADDTLVSIRQSAARLQPMSEAVRDGNLQFEQSAIINQKRNDNIFQGINSIRISNTEVSEDIQSAFESIKEEKKLVDESKSVIESAVKSINSLVSNVKFASGKIGELKDASEQISHIIQVISTIAEQTNLLALNAAIEAARAGESGRGFAVVADEVRALANRTHESTEEVRQNIERIQDLTQQSYDRMQQGESYSEDAVNQTTLSNDYLNKISNALDRISVTADHMRASSERERIATSEVVKNIEELVLFNQNALDSSKDSTLSADDLIKLSQVINDKLKVFEISDVEVNTSMRTRRREDSGKLRDIVELF</sequence>
<accession>A0A545T919</accession>
<evidence type="ECO:0000313" key="7">
    <source>
        <dbReference type="EMBL" id="TQV73699.1"/>
    </source>
</evidence>
<feature type="transmembrane region" description="Helical" evidence="5">
    <location>
        <begin position="29"/>
        <end position="51"/>
    </location>
</feature>
<feature type="transmembrane region" description="Helical" evidence="5">
    <location>
        <begin position="5"/>
        <end position="23"/>
    </location>
</feature>
<dbReference type="PANTHER" id="PTHR32089:SF112">
    <property type="entry name" value="LYSOZYME-LIKE PROTEIN-RELATED"/>
    <property type="match status" value="1"/>
</dbReference>
<keyword evidence="8" id="KW-1185">Reference proteome</keyword>
<comment type="similarity">
    <text evidence="3">Belongs to the methyl-accepting chemotaxis (MCP) protein family.</text>
</comment>
<evidence type="ECO:0000256" key="1">
    <source>
        <dbReference type="ARBA" id="ARBA00004370"/>
    </source>
</evidence>
<dbReference type="PANTHER" id="PTHR32089">
    <property type="entry name" value="METHYL-ACCEPTING CHEMOTAXIS PROTEIN MCPB"/>
    <property type="match status" value="1"/>
</dbReference>
<evidence type="ECO:0000256" key="2">
    <source>
        <dbReference type="ARBA" id="ARBA00023224"/>
    </source>
</evidence>
<dbReference type="Proteomes" id="UP000317839">
    <property type="component" value="Unassembled WGS sequence"/>
</dbReference>
<dbReference type="GO" id="GO:0004888">
    <property type="term" value="F:transmembrane signaling receptor activity"/>
    <property type="evidence" value="ECO:0007669"/>
    <property type="project" value="InterPro"/>
</dbReference>
<dbReference type="RefSeq" id="WP_142942407.1">
    <property type="nucleotide sequence ID" value="NZ_VIKR01000003.1"/>
</dbReference>
<keyword evidence="5" id="KW-1133">Transmembrane helix</keyword>
<keyword evidence="5" id="KW-0472">Membrane</keyword>
<dbReference type="SUPFAM" id="SSF58104">
    <property type="entry name" value="Methyl-accepting chemotaxis protein (MCP) signaling domain"/>
    <property type="match status" value="1"/>
</dbReference>
<dbReference type="SMART" id="SM00283">
    <property type="entry name" value="MA"/>
    <property type="match status" value="1"/>
</dbReference>
<keyword evidence="2 4" id="KW-0807">Transducer</keyword>
<dbReference type="InterPro" id="IPR004090">
    <property type="entry name" value="Chemotax_Me-accpt_rcpt"/>
</dbReference>
<name>A0A545T919_9GAMM</name>
<dbReference type="Gene3D" id="1.10.287.950">
    <property type="entry name" value="Methyl-accepting chemotaxis protein"/>
    <property type="match status" value="1"/>
</dbReference>
<gene>
    <name evidence="7" type="ORF">FLL45_12565</name>
</gene>
<keyword evidence="5" id="KW-0812">Transmembrane</keyword>
<comment type="subcellular location">
    <subcellularLocation>
        <location evidence="1">Membrane</location>
    </subcellularLocation>
</comment>
<evidence type="ECO:0000256" key="5">
    <source>
        <dbReference type="SAM" id="Phobius"/>
    </source>
</evidence>
<dbReference type="GO" id="GO:0016020">
    <property type="term" value="C:membrane"/>
    <property type="evidence" value="ECO:0007669"/>
    <property type="project" value="UniProtKB-SubCell"/>
</dbReference>
<organism evidence="7 8">
    <name type="scientific">Aliikangiella marina</name>
    <dbReference type="NCBI Taxonomy" id="1712262"/>
    <lineage>
        <taxon>Bacteria</taxon>
        <taxon>Pseudomonadati</taxon>
        <taxon>Pseudomonadota</taxon>
        <taxon>Gammaproteobacteria</taxon>
        <taxon>Oceanospirillales</taxon>
        <taxon>Pleioneaceae</taxon>
        <taxon>Aliikangiella</taxon>
    </lineage>
</organism>